<dbReference type="Gene3D" id="3.40.50.720">
    <property type="entry name" value="NAD(P)-binding Rossmann-like Domain"/>
    <property type="match status" value="1"/>
</dbReference>
<evidence type="ECO:0000313" key="3">
    <source>
        <dbReference type="Proteomes" id="UP000236732"/>
    </source>
</evidence>
<keyword evidence="3" id="KW-1185">Reference proteome</keyword>
<dbReference type="InterPro" id="IPR051604">
    <property type="entry name" value="Ergot_Alk_Oxidoreductase"/>
</dbReference>
<dbReference type="InterPro" id="IPR016040">
    <property type="entry name" value="NAD(P)-bd_dom"/>
</dbReference>
<dbReference type="Proteomes" id="UP000236732">
    <property type="component" value="Unassembled WGS sequence"/>
</dbReference>
<evidence type="ECO:0000259" key="1">
    <source>
        <dbReference type="Pfam" id="PF13460"/>
    </source>
</evidence>
<feature type="domain" description="NAD(P)-binding" evidence="1">
    <location>
        <begin position="10"/>
        <end position="170"/>
    </location>
</feature>
<dbReference type="EMBL" id="FNVT01000006">
    <property type="protein sequence ID" value="SEG88435.1"/>
    <property type="molecule type" value="Genomic_DNA"/>
</dbReference>
<name>A0A1H6DV29_9ACTN</name>
<dbReference type="AlphaFoldDB" id="A0A1H6DV29"/>
<dbReference type="Pfam" id="PF13460">
    <property type="entry name" value="NAD_binding_10"/>
    <property type="match status" value="1"/>
</dbReference>
<sequence length="273" mass="29017">MAAAPILVVGATGKTGRRVAARLRQDGHEVRAASRRSPAPFDWYDPGTWAAAVRGAAAAYIVDSQSDDAPAQVRAFSELALAEGVRRLVLLSSRDWSRSGGDAALATERALRESGAEWTILRATWFAQNFSEDPLLSDPVAAGEVRLPTGQGREPFVHADDIAEVAAATLVRDGHAGEIYELSGPRLLSFGAAVGEIAQAAGRDIAYVPVSAEEYAEHLAGRGIAGDDAELTITLFGWIAAGRNEELSDGVQRALGREPRDFGHYAAATDWRV</sequence>
<gene>
    <name evidence="2" type="ORF">SAMN05444920_106241</name>
</gene>
<dbReference type="Gene3D" id="3.90.25.10">
    <property type="entry name" value="UDP-galactose 4-epimerase, domain 1"/>
    <property type="match status" value="1"/>
</dbReference>
<evidence type="ECO:0000313" key="2">
    <source>
        <dbReference type="EMBL" id="SEG88435.1"/>
    </source>
</evidence>
<accession>A0A1H6DV29</accession>
<dbReference type="PANTHER" id="PTHR43162">
    <property type="match status" value="1"/>
</dbReference>
<proteinExistence type="predicted"/>
<dbReference type="PANTHER" id="PTHR43162:SF1">
    <property type="entry name" value="PRESTALK A DIFFERENTIATION PROTEIN A"/>
    <property type="match status" value="1"/>
</dbReference>
<dbReference type="OrthoDB" id="4457504at2"/>
<protein>
    <submittedName>
        <fullName evidence="2">Uncharacterized conserved protein YbjT, contains NAD(P)-binding and DUF2867 domains</fullName>
    </submittedName>
</protein>
<dbReference type="SUPFAM" id="SSF51735">
    <property type="entry name" value="NAD(P)-binding Rossmann-fold domains"/>
    <property type="match status" value="1"/>
</dbReference>
<reference evidence="2 3" key="1">
    <citation type="submission" date="2016-10" db="EMBL/GenBank/DDBJ databases">
        <authorList>
            <person name="de Groot N.N."/>
        </authorList>
    </citation>
    <scope>NUCLEOTIDE SEQUENCE [LARGE SCALE GENOMIC DNA]</scope>
    <source>
        <strain evidence="2 3">CGMCC 4.7037</strain>
    </source>
</reference>
<dbReference type="RefSeq" id="WP_103958166.1">
    <property type="nucleotide sequence ID" value="NZ_FNVT01000006.1"/>
</dbReference>
<dbReference type="InterPro" id="IPR036291">
    <property type="entry name" value="NAD(P)-bd_dom_sf"/>
</dbReference>
<organism evidence="2 3">
    <name type="scientific">Nonomuraea solani</name>
    <dbReference type="NCBI Taxonomy" id="1144553"/>
    <lineage>
        <taxon>Bacteria</taxon>
        <taxon>Bacillati</taxon>
        <taxon>Actinomycetota</taxon>
        <taxon>Actinomycetes</taxon>
        <taxon>Streptosporangiales</taxon>
        <taxon>Streptosporangiaceae</taxon>
        <taxon>Nonomuraea</taxon>
    </lineage>
</organism>